<dbReference type="AlphaFoldDB" id="B6BP17"/>
<dbReference type="EMBL" id="AFRZ01000001">
    <property type="protein sequence ID" value="EHP30905.1"/>
    <property type="molecule type" value="Genomic_DNA"/>
</dbReference>
<dbReference type="PANTHER" id="PTHR11079:SF161">
    <property type="entry name" value="CMP_DCMP-TYPE DEAMINASE DOMAIN-CONTAINING PROTEIN"/>
    <property type="match status" value="1"/>
</dbReference>
<keyword evidence="3 6" id="KW-0378">Hydrolase</keyword>
<name>B6BP17_SULGG</name>
<dbReference type="PROSITE" id="PS51747">
    <property type="entry name" value="CYT_DCMP_DEAMINASES_2"/>
    <property type="match status" value="1"/>
</dbReference>
<evidence type="ECO:0000256" key="4">
    <source>
        <dbReference type="ARBA" id="ARBA00022833"/>
    </source>
</evidence>
<dbReference type="InterPro" id="IPR016193">
    <property type="entry name" value="Cytidine_deaminase-like"/>
</dbReference>
<dbReference type="STRING" id="929558.SMGD1_2382"/>
<comment type="similarity">
    <text evidence="1">Belongs to the cytidine and deoxycytidylate deaminase family.</text>
</comment>
<evidence type="ECO:0000313" key="7">
    <source>
        <dbReference type="Proteomes" id="UP000006431"/>
    </source>
</evidence>
<keyword evidence="2" id="KW-0479">Metal-binding</keyword>
<dbReference type="PANTHER" id="PTHR11079">
    <property type="entry name" value="CYTOSINE DEAMINASE FAMILY MEMBER"/>
    <property type="match status" value="1"/>
</dbReference>
<dbReference type="GO" id="GO:0047974">
    <property type="term" value="F:guanosine deaminase activity"/>
    <property type="evidence" value="ECO:0007669"/>
    <property type="project" value="TreeGrafter"/>
</dbReference>
<dbReference type="Gene3D" id="3.40.140.10">
    <property type="entry name" value="Cytidine Deaminase, domain 2"/>
    <property type="match status" value="1"/>
</dbReference>
<keyword evidence="7" id="KW-1185">Reference proteome</keyword>
<dbReference type="CDD" id="cd01285">
    <property type="entry name" value="nucleoside_deaminase"/>
    <property type="match status" value="1"/>
</dbReference>
<keyword evidence="4" id="KW-0862">Zinc</keyword>
<accession>B6BP17</accession>
<dbReference type="PROSITE" id="PS00903">
    <property type="entry name" value="CYT_DCMP_DEAMINASES_1"/>
    <property type="match status" value="1"/>
</dbReference>
<evidence type="ECO:0000256" key="1">
    <source>
        <dbReference type="ARBA" id="ARBA00006576"/>
    </source>
</evidence>
<evidence type="ECO:0000259" key="5">
    <source>
        <dbReference type="PROSITE" id="PS51747"/>
    </source>
</evidence>
<feature type="domain" description="CMP/dCMP-type deaminase" evidence="5">
    <location>
        <begin position="1"/>
        <end position="111"/>
    </location>
</feature>
<dbReference type="EC" id="3.5.4.12" evidence="6"/>
<evidence type="ECO:0000313" key="6">
    <source>
        <dbReference type="EMBL" id="EHP30905.1"/>
    </source>
</evidence>
<proteinExistence type="inferred from homology"/>
<dbReference type="eggNOG" id="COG0590">
    <property type="taxonomic scope" value="Bacteria"/>
</dbReference>
<dbReference type="RefSeq" id="WP_008340193.1">
    <property type="nucleotide sequence ID" value="NZ_AFRZ01000001.1"/>
</dbReference>
<dbReference type="HOGENOM" id="CLU_025810_5_2_7"/>
<evidence type="ECO:0000256" key="3">
    <source>
        <dbReference type="ARBA" id="ARBA00022801"/>
    </source>
</evidence>
<dbReference type="OrthoDB" id="9802676at2"/>
<dbReference type="Proteomes" id="UP000006431">
    <property type="component" value="Unassembled WGS sequence"/>
</dbReference>
<reference evidence="6 7" key="1">
    <citation type="journal article" date="2012" name="Proc. Natl. Acad. Sci. U.S.A.">
        <title>Genome and physiology of a model Epsilonproteobacterium responsible for sulfide detoxification in marine oxygen depletion zones.</title>
        <authorList>
            <person name="Grote J."/>
            <person name="Schott T."/>
            <person name="Bruckner C.G."/>
            <person name="Glockner F.O."/>
            <person name="Jost G."/>
            <person name="Teeling H."/>
            <person name="Labrenz M."/>
            <person name="Jurgens K."/>
        </authorList>
    </citation>
    <scope>NUCLEOTIDE SEQUENCE [LARGE SCALE GENOMIC DNA]</scope>
    <source>
        <strain evidence="6 7">GD1</strain>
    </source>
</reference>
<accession>H1FZ21</accession>
<organism evidence="6 7">
    <name type="scientific">Sulfurimonas gotlandica (strain DSM 19862 / JCM 16533 / GD1)</name>
    <dbReference type="NCBI Taxonomy" id="929558"/>
    <lineage>
        <taxon>Bacteria</taxon>
        <taxon>Pseudomonadati</taxon>
        <taxon>Campylobacterota</taxon>
        <taxon>Epsilonproteobacteria</taxon>
        <taxon>Campylobacterales</taxon>
        <taxon>Sulfurimonadaceae</taxon>
        <taxon>Sulfurimonas</taxon>
    </lineage>
</organism>
<dbReference type="InterPro" id="IPR016192">
    <property type="entry name" value="APOBEC/CMP_deaminase_Zn-bd"/>
</dbReference>
<gene>
    <name evidence="6" type="ORF">SMGD1_2382</name>
</gene>
<dbReference type="GO" id="GO:0006152">
    <property type="term" value="P:purine nucleoside catabolic process"/>
    <property type="evidence" value="ECO:0007669"/>
    <property type="project" value="TreeGrafter"/>
</dbReference>
<dbReference type="FunFam" id="3.40.140.10:FF:000011">
    <property type="entry name" value="tRNA-specific adenosine deaminase"/>
    <property type="match status" value="1"/>
</dbReference>
<dbReference type="SUPFAM" id="SSF53927">
    <property type="entry name" value="Cytidine deaminase-like"/>
    <property type="match status" value="1"/>
</dbReference>
<evidence type="ECO:0000256" key="2">
    <source>
        <dbReference type="ARBA" id="ARBA00022723"/>
    </source>
</evidence>
<dbReference type="InterPro" id="IPR002125">
    <property type="entry name" value="CMP_dCMP_dom"/>
</dbReference>
<dbReference type="Pfam" id="PF00383">
    <property type="entry name" value="dCMP_cyt_deam_1"/>
    <property type="match status" value="1"/>
</dbReference>
<comment type="caution">
    <text evidence="6">The sequence shown here is derived from an EMBL/GenBank/DDBJ whole genome shotgun (WGS) entry which is preliminary data.</text>
</comment>
<dbReference type="PATRIC" id="fig|929558.5.peg.2372"/>
<dbReference type="GO" id="GO:0008270">
    <property type="term" value="F:zinc ion binding"/>
    <property type="evidence" value="ECO:0007669"/>
    <property type="project" value="InterPro"/>
</dbReference>
<protein>
    <submittedName>
        <fullName evidence="6">CMP/dCMP deaminase, zinc-binding</fullName>
        <ecNumber evidence="6">3.5.4.12</ecNumber>
    </submittedName>
</protein>
<sequence>MNKWMKIAYDEATEGMLANDGGPFGAVIVKDDKIISQAHNQVLKSNDPTAHAEVNAIRKASEVLETFDLSGCVLYTSCMPCPMCLGAIFWARIETVYYSATEEDAARGGFDDKRFYEMLDGKNSALNLKRIDAENSTKLFDLWLEKNDREIY</sequence>
<dbReference type="GO" id="GO:0004132">
    <property type="term" value="F:dCMP deaminase activity"/>
    <property type="evidence" value="ECO:0007669"/>
    <property type="project" value="UniProtKB-EC"/>
</dbReference>